<accession>A0ABZ0IJS4</accession>
<protein>
    <recommendedName>
        <fullName evidence="3">GLPGLI family protein</fullName>
    </recommendedName>
</protein>
<evidence type="ECO:0000313" key="2">
    <source>
        <dbReference type="Proteomes" id="UP001302349"/>
    </source>
</evidence>
<sequence length="227" mass="25976">MKNLQMLACLLTLVVLKSYGQANLDKIEWVEGEVNTGETILTGGIGMDATTREGTLLLKTEQGIKAYPPDKVVSFFFIDQRKGAADTVFFETVQTKYTDKPTNQRSFQRLVRKGPYYSLYKSYVPDRKAMGFILPPISGWIVVGFFTYVESEEMLFLEKRGTAFQISRPRNMLEEEGYNATAKIDQSAFYDVVEPYAQQVKSFIKSNRLKFKKAEDMEKIVDYLNTL</sequence>
<proteinExistence type="predicted"/>
<evidence type="ECO:0008006" key="3">
    <source>
        <dbReference type="Google" id="ProtNLM"/>
    </source>
</evidence>
<evidence type="ECO:0000313" key="1">
    <source>
        <dbReference type="EMBL" id="WOK05265.1"/>
    </source>
</evidence>
<name>A0ABZ0IJS4_9BACT</name>
<organism evidence="1 2">
    <name type="scientific">Imperialibacter roseus</name>
    <dbReference type="NCBI Taxonomy" id="1324217"/>
    <lineage>
        <taxon>Bacteria</taxon>
        <taxon>Pseudomonadati</taxon>
        <taxon>Bacteroidota</taxon>
        <taxon>Cytophagia</taxon>
        <taxon>Cytophagales</taxon>
        <taxon>Flammeovirgaceae</taxon>
        <taxon>Imperialibacter</taxon>
    </lineage>
</organism>
<keyword evidence="2" id="KW-1185">Reference proteome</keyword>
<dbReference type="RefSeq" id="WP_317488026.1">
    <property type="nucleotide sequence ID" value="NZ_CP136051.1"/>
</dbReference>
<dbReference type="EMBL" id="CP136051">
    <property type="protein sequence ID" value="WOK05265.1"/>
    <property type="molecule type" value="Genomic_DNA"/>
</dbReference>
<gene>
    <name evidence="1" type="ORF">RT717_19480</name>
</gene>
<reference evidence="1 2" key="1">
    <citation type="journal article" date="2023" name="Microbiol. Resour. Announc.">
        <title>Complete Genome Sequence of Imperialibacter roseus strain P4T.</title>
        <authorList>
            <person name="Tizabi D.R."/>
            <person name="Bachvaroff T."/>
            <person name="Hill R.T."/>
        </authorList>
    </citation>
    <scope>NUCLEOTIDE SEQUENCE [LARGE SCALE GENOMIC DNA]</scope>
    <source>
        <strain evidence="1 2">P4T</strain>
    </source>
</reference>
<dbReference type="Proteomes" id="UP001302349">
    <property type="component" value="Chromosome"/>
</dbReference>